<feature type="transmembrane region" description="Helical" evidence="1">
    <location>
        <begin position="48"/>
        <end position="65"/>
    </location>
</feature>
<evidence type="ECO:0000256" key="1">
    <source>
        <dbReference type="SAM" id="Phobius"/>
    </source>
</evidence>
<proteinExistence type="predicted"/>
<accession>A0A8J3DZT9</accession>
<dbReference type="AlphaFoldDB" id="A0A8J3DZT9"/>
<dbReference type="GO" id="GO:0005886">
    <property type="term" value="C:plasma membrane"/>
    <property type="evidence" value="ECO:0007669"/>
    <property type="project" value="TreeGrafter"/>
</dbReference>
<name>A0A8J3DZT9_9RHOB</name>
<keyword evidence="1" id="KW-1133">Transmembrane helix</keyword>
<reference evidence="2" key="1">
    <citation type="journal article" date="2014" name="Int. J. Syst. Evol. Microbiol.">
        <title>Complete genome sequence of Corynebacterium casei LMG S-19264T (=DSM 44701T), isolated from a smear-ripened cheese.</title>
        <authorList>
            <consortium name="US DOE Joint Genome Institute (JGI-PGF)"/>
            <person name="Walter F."/>
            <person name="Albersmeier A."/>
            <person name="Kalinowski J."/>
            <person name="Ruckert C."/>
        </authorList>
    </citation>
    <scope>NUCLEOTIDE SEQUENCE</scope>
    <source>
        <strain evidence="2">CCM 7684</strain>
    </source>
</reference>
<dbReference type="Pfam" id="PF03729">
    <property type="entry name" value="DUF308"/>
    <property type="match status" value="1"/>
</dbReference>
<dbReference type="InterPro" id="IPR005325">
    <property type="entry name" value="DUF308_memb"/>
</dbReference>
<evidence type="ECO:0008006" key="4">
    <source>
        <dbReference type="Google" id="ProtNLM"/>
    </source>
</evidence>
<evidence type="ECO:0000313" key="2">
    <source>
        <dbReference type="EMBL" id="GGE52284.1"/>
    </source>
</evidence>
<reference evidence="2" key="2">
    <citation type="submission" date="2020-09" db="EMBL/GenBank/DDBJ databases">
        <authorList>
            <person name="Sun Q."/>
            <person name="Sedlacek I."/>
        </authorList>
    </citation>
    <scope>NUCLEOTIDE SEQUENCE</scope>
    <source>
        <strain evidence="2">CCM 7684</strain>
    </source>
</reference>
<keyword evidence="3" id="KW-1185">Reference proteome</keyword>
<protein>
    <recommendedName>
        <fullName evidence="4">HdeD family acid-resistance protein</fullName>
    </recommendedName>
</protein>
<comment type="caution">
    <text evidence="2">The sequence shown here is derived from an EMBL/GenBank/DDBJ whole genome shotgun (WGS) entry which is preliminary data.</text>
</comment>
<dbReference type="Proteomes" id="UP000602745">
    <property type="component" value="Unassembled WGS sequence"/>
</dbReference>
<feature type="transmembrane region" description="Helical" evidence="1">
    <location>
        <begin position="71"/>
        <end position="93"/>
    </location>
</feature>
<gene>
    <name evidence="2" type="ORF">GCM10007276_31610</name>
</gene>
<feature type="transmembrane region" description="Helical" evidence="1">
    <location>
        <begin position="105"/>
        <end position="124"/>
    </location>
</feature>
<dbReference type="PANTHER" id="PTHR34989">
    <property type="entry name" value="PROTEIN HDED"/>
    <property type="match status" value="1"/>
</dbReference>
<dbReference type="RefSeq" id="WP_229729519.1">
    <property type="nucleotide sequence ID" value="NZ_BMCP01000005.1"/>
</dbReference>
<keyword evidence="1" id="KW-0472">Membrane</keyword>
<feature type="transmembrane region" description="Helical" evidence="1">
    <location>
        <begin position="130"/>
        <end position="152"/>
    </location>
</feature>
<dbReference type="EMBL" id="BMCP01000005">
    <property type="protein sequence ID" value="GGE52284.1"/>
    <property type="molecule type" value="Genomic_DNA"/>
</dbReference>
<keyword evidence="1" id="KW-0812">Transmembrane</keyword>
<evidence type="ECO:0000313" key="3">
    <source>
        <dbReference type="Proteomes" id="UP000602745"/>
    </source>
</evidence>
<organism evidence="2 3">
    <name type="scientific">Agaricicola taiwanensis</name>
    <dbReference type="NCBI Taxonomy" id="591372"/>
    <lineage>
        <taxon>Bacteria</taxon>
        <taxon>Pseudomonadati</taxon>
        <taxon>Pseudomonadota</taxon>
        <taxon>Alphaproteobacteria</taxon>
        <taxon>Rhodobacterales</taxon>
        <taxon>Paracoccaceae</taxon>
        <taxon>Agaricicola</taxon>
    </lineage>
</organism>
<dbReference type="InterPro" id="IPR052712">
    <property type="entry name" value="Acid_resist_chaperone_HdeD"/>
</dbReference>
<dbReference type="PANTHER" id="PTHR34989:SF1">
    <property type="entry name" value="PROTEIN HDED"/>
    <property type="match status" value="1"/>
</dbReference>
<sequence>MILAGLFSLIFPAFSSFALLRFLGWLLIATGIVQGLGLIGARAVPQFWLQLISVVLFVLVGTLILNNAGAGLLTITLLLIVFFMIEGISKVIFALTIRPLPHWGLVLLSGIIVILLALTLWANMPLTAVWLPGVLFGVGLISEGAALAYLAWRVRSADDIPIESQV</sequence>